<dbReference type="GO" id="GO:0051539">
    <property type="term" value="F:4 iron, 4 sulfur cluster binding"/>
    <property type="evidence" value="ECO:0007669"/>
    <property type="project" value="UniProtKB-KW"/>
</dbReference>
<proteinExistence type="predicted"/>
<dbReference type="Gene3D" id="1.10.8.190">
    <property type="entry name" value="Carbon monoxide dehydrogenase alpha subunit. Chain M, domain 1"/>
    <property type="match status" value="1"/>
</dbReference>
<dbReference type="Proteomes" id="UP000184012">
    <property type="component" value="Unassembled WGS sequence"/>
</dbReference>
<gene>
    <name evidence="10" type="primary">cdhC</name>
    <name evidence="10" type="ORF">H0N91_05505</name>
    <name evidence="11" type="ORF">SAMN04515649_101160</name>
</gene>
<dbReference type="InterPro" id="IPR004461">
    <property type="entry name" value="CO_DH/Ac-CoA_synth_bsu"/>
</dbReference>
<evidence type="ECO:0000313" key="11">
    <source>
        <dbReference type="EMBL" id="SHK89002.1"/>
    </source>
</evidence>
<dbReference type="PANTHER" id="PTHR42281">
    <property type="match status" value="1"/>
</dbReference>
<dbReference type="Pfam" id="PF19436">
    <property type="entry name" value="ACS_CODH_B_C"/>
    <property type="match status" value="1"/>
</dbReference>
<dbReference type="Pfam" id="PF03598">
    <property type="entry name" value="CdhC"/>
    <property type="match status" value="1"/>
</dbReference>
<keyword evidence="4" id="KW-0808">Transferase</keyword>
<dbReference type="Gene3D" id="3.40.50.2030">
    <property type="match status" value="1"/>
</dbReference>
<evidence type="ECO:0000256" key="6">
    <source>
        <dbReference type="ARBA" id="ARBA00023004"/>
    </source>
</evidence>
<evidence type="ECO:0000313" key="10">
    <source>
        <dbReference type="EMBL" id="NZA37606.1"/>
    </source>
</evidence>
<reference evidence="11 12" key="1">
    <citation type="submission" date="2016-11" db="EMBL/GenBank/DDBJ databases">
        <authorList>
            <person name="Varghese N."/>
            <person name="Submissions S."/>
        </authorList>
    </citation>
    <scope>NUCLEOTIDE SEQUENCE [LARGE SCALE GENOMIC DNA]</scope>
    <source>
        <strain evidence="11 12">FD</strain>
    </source>
</reference>
<dbReference type="InterPro" id="IPR045822">
    <property type="entry name" value="ACS_CODH_B_C"/>
</dbReference>
<protein>
    <recommendedName>
        <fullName evidence="1">CO-methylating acetyl-CoA synthase</fullName>
        <ecNumber evidence="1">2.3.1.169</ecNumber>
    </recommendedName>
</protein>
<dbReference type="Proteomes" id="UP000586254">
    <property type="component" value="Unassembled WGS sequence"/>
</dbReference>
<dbReference type="Gene3D" id="3.40.1470.10">
    <property type="entry name" value="Bifunctional carbon monoxide dehydrogenase/acetyl-coa synthase(codh/acs), Chain M, domain 5"/>
    <property type="match status" value="1"/>
</dbReference>
<dbReference type="SMR" id="A0A1M6W5G3"/>
<keyword evidence="7" id="KW-0411">Iron-sulfur</keyword>
<dbReference type="GO" id="GO:0046872">
    <property type="term" value="F:metal ion binding"/>
    <property type="evidence" value="ECO:0007669"/>
    <property type="project" value="UniProtKB-KW"/>
</dbReference>
<evidence type="ECO:0000256" key="2">
    <source>
        <dbReference type="ARBA" id="ARBA00022485"/>
    </source>
</evidence>
<evidence type="ECO:0000259" key="9">
    <source>
        <dbReference type="Pfam" id="PF19436"/>
    </source>
</evidence>
<dbReference type="GO" id="GO:0006084">
    <property type="term" value="P:acetyl-CoA metabolic process"/>
    <property type="evidence" value="ECO:0007669"/>
    <property type="project" value="InterPro"/>
</dbReference>
<dbReference type="InterPro" id="IPR016099">
    <property type="entry name" value="Prismane-like_a/b-sand"/>
</dbReference>
<evidence type="ECO:0000259" key="8">
    <source>
        <dbReference type="Pfam" id="PF18537"/>
    </source>
</evidence>
<organism evidence="11 12">
    <name type="scientific">Eubacterium callanderi</name>
    <dbReference type="NCBI Taxonomy" id="53442"/>
    <lineage>
        <taxon>Bacteria</taxon>
        <taxon>Bacillati</taxon>
        <taxon>Bacillota</taxon>
        <taxon>Clostridia</taxon>
        <taxon>Eubacteriales</taxon>
        <taxon>Eubacteriaceae</taxon>
        <taxon>Eubacterium</taxon>
    </lineage>
</organism>
<dbReference type="GO" id="GO:0043885">
    <property type="term" value="F:anaerobic carbon-monoxide dehydrogenase activity"/>
    <property type="evidence" value="ECO:0007669"/>
    <property type="project" value="InterPro"/>
</dbReference>
<evidence type="ECO:0000256" key="7">
    <source>
        <dbReference type="ARBA" id="ARBA00023014"/>
    </source>
</evidence>
<feature type="domain" description="CO dehydrogenase/acetyl-CoA synthase complex beta subunit C-terminal" evidence="9">
    <location>
        <begin position="471"/>
        <end position="715"/>
    </location>
</feature>
<dbReference type="Pfam" id="PF18537">
    <property type="entry name" value="CODH_A_N"/>
    <property type="match status" value="1"/>
</dbReference>
<sequence length="715" mass="79157">MERKTYNLFDIIYSGTAKYLERAEKDVAKAIEEKGRDAEAKLPDTAYGLATIYAITGEKLLTVGDLERGIEMAKEHINRTNMLADALEAGVAAAMLCEIIQACKYLDGNPHPEWVDGALTDAVVRSFGVALVTQDIPGVAVIIGEHKDPEQLAKTIKSYQNKGLQTYLVGKCIDQARDQKIKMGVDLRVIPCGYEIEDVINVVSVAVRASIMFGNTPAGEWEKHRIYTRDRVFAFVNVFGDWDDKIIAAGACAIDMGFPAITETYINEVPTLLLNQPDLTKTDATSLEARGIKIKVTEIDCPVSVSSAFEGERVRKDNMKAEFGGNRTKAWELVHTVELGDIEDHKITVVGPDIDDPQFDGVDVVRIPFGLEIKVAGKAMQSDFESVLERRLHYFLNYIEGSMHVGQRNICWVRLTKEAFDAGFRLRHFGEVVYAKMLDEFGKVVDKVEVTIYTKEEDVVRLEEELVRPIYNVRDDRLNSLTDESVDVFYTCTLCQSFAPSHVCVVTPERLGLCGAVSWLDSKATKELDPTGPAQPIEKNGVIDERLGAWEEVNDVVAKCSQGAVEKVTLYSILEDPMTSCGCFECICGIMPEANGVVIVNREFGGMTPTGMTFGELASMTGGGVQTPGFMGHGRHFISSKKFMAAEGGIERIVWMPKELKDDVAERLNKSVQELYGIENFTDMVCDETIAVDSEAVLEFLTEKGHPALEMDPIM</sequence>
<reference evidence="10 13" key="2">
    <citation type="submission" date="2020-07" db="EMBL/GenBank/DDBJ databases">
        <title>Organ Donor 1.</title>
        <authorList>
            <person name="Marsh A.J."/>
            <person name="Azcarate-Peril M.A."/>
        </authorList>
    </citation>
    <scope>NUCLEOTIDE SEQUENCE [LARGE SCALE GENOMIC DNA]</scope>
    <source>
        <strain evidence="10 13">AMC0717</strain>
    </source>
</reference>
<dbReference type="Gene3D" id="3.40.970.20">
    <property type="entry name" value="Carbon monoxide dehydrogenase alpha subunit. Chain D, domain 4"/>
    <property type="match status" value="1"/>
</dbReference>
<evidence type="ECO:0000313" key="13">
    <source>
        <dbReference type="Proteomes" id="UP000586254"/>
    </source>
</evidence>
<dbReference type="SUPFAM" id="SSF56821">
    <property type="entry name" value="Prismane protein-like"/>
    <property type="match status" value="1"/>
</dbReference>
<dbReference type="EMBL" id="JACCKS010000005">
    <property type="protein sequence ID" value="NZA37606.1"/>
    <property type="molecule type" value="Genomic_DNA"/>
</dbReference>
<dbReference type="InterPro" id="IPR011254">
    <property type="entry name" value="Prismane-like_sf"/>
</dbReference>
<accession>A0A1M6W5G3</accession>
<dbReference type="InterPro" id="IPR041350">
    <property type="entry name" value="CODH_A_N"/>
</dbReference>
<dbReference type="EMBL" id="FRBP01000001">
    <property type="protein sequence ID" value="SHK89002.1"/>
    <property type="molecule type" value="Genomic_DNA"/>
</dbReference>
<dbReference type="RefSeq" id="WP_038352888.1">
    <property type="nucleotide sequence ID" value="NZ_CABJAI010000014.1"/>
</dbReference>
<evidence type="ECO:0000256" key="1">
    <source>
        <dbReference type="ARBA" id="ARBA00012244"/>
    </source>
</evidence>
<dbReference type="PANTHER" id="PTHR42281:SF1">
    <property type="entry name" value="ACETYL-COA DECARBONYLASE_SYNTHASE COMPLEX SUBUNIT BETA 1"/>
    <property type="match status" value="1"/>
</dbReference>
<dbReference type="InterPro" id="IPR038571">
    <property type="entry name" value="CO_DH/Ac-CoA_synth_bsu_3_sf"/>
</dbReference>
<evidence type="ECO:0000313" key="12">
    <source>
        <dbReference type="Proteomes" id="UP000184012"/>
    </source>
</evidence>
<dbReference type="NCBIfam" id="NF040764">
    <property type="entry name" value="CODH_ACS_al_bet"/>
    <property type="match status" value="1"/>
</dbReference>
<keyword evidence="3" id="KW-0533">Nickel</keyword>
<dbReference type="AlphaFoldDB" id="A0A1M6W5G3"/>
<keyword evidence="2" id="KW-0004">4Fe-4S</keyword>
<comment type="caution">
    <text evidence="11">The sequence shown here is derived from an EMBL/GenBank/DDBJ whole genome shotgun (WGS) entry which is preliminary data.</text>
</comment>
<name>A0A1M6W5G3_9FIRM</name>
<dbReference type="EC" id="2.3.1.169" evidence="1"/>
<dbReference type="Gene3D" id="3.30.1650.10">
    <property type="entry name" value="Bifunctional carbon monoxide dehydrogenase/acetyl-coa synthase(codh/acs), Chain M, domain 3"/>
    <property type="match status" value="1"/>
</dbReference>
<evidence type="ECO:0000256" key="4">
    <source>
        <dbReference type="ARBA" id="ARBA00022679"/>
    </source>
</evidence>
<keyword evidence="5" id="KW-0479">Metal-binding</keyword>
<evidence type="ECO:0000256" key="3">
    <source>
        <dbReference type="ARBA" id="ARBA00022596"/>
    </source>
</evidence>
<keyword evidence="6" id="KW-0408">Iron</keyword>
<feature type="domain" description="Carbon monoxide dehydrogenase subunit alpha ,N-terminal" evidence="8">
    <location>
        <begin position="24"/>
        <end position="106"/>
    </location>
</feature>
<dbReference type="NCBIfam" id="NF003379">
    <property type="entry name" value="PRK04456.1"/>
    <property type="match status" value="1"/>
</dbReference>
<dbReference type="NCBIfam" id="TIGR00316">
    <property type="entry name" value="cdhC"/>
    <property type="match status" value="1"/>
</dbReference>
<evidence type="ECO:0000256" key="5">
    <source>
        <dbReference type="ARBA" id="ARBA00022723"/>
    </source>
</evidence>
<dbReference type="NCBIfam" id="NF007078">
    <property type="entry name" value="PRK09529.1"/>
    <property type="match status" value="1"/>
</dbReference>
<dbReference type="GO" id="GO:0043884">
    <property type="term" value="F:CO-methylating acetyl-CoA synthase activity"/>
    <property type="evidence" value="ECO:0007669"/>
    <property type="project" value="UniProtKB-EC"/>
</dbReference>